<keyword evidence="2" id="KW-1185">Reference proteome</keyword>
<protein>
    <submittedName>
        <fullName evidence="1">Uncharacterized protein</fullName>
    </submittedName>
</protein>
<name>A0AAV1LDK2_9NEOP</name>
<organism evidence="1 2">
    <name type="scientific">Parnassius mnemosyne</name>
    <name type="common">clouded apollo</name>
    <dbReference type="NCBI Taxonomy" id="213953"/>
    <lineage>
        <taxon>Eukaryota</taxon>
        <taxon>Metazoa</taxon>
        <taxon>Ecdysozoa</taxon>
        <taxon>Arthropoda</taxon>
        <taxon>Hexapoda</taxon>
        <taxon>Insecta</taxon>
        <taxon>Pterygota</taxon>
        <taxon>Neoptera</taxon>
        <taxon>Endopterygota</taxon>
        <taxon>Lepidoptera</taxon>
        <taxon>Glossata</taxon>
        <taxon>Ditrysia</taxon>
        <taxon>Papilionoidea</taxon>
        <taxon>Papilionidae</taxon>
        <taxon>Parnassiinae</taxon>
        <taxon>Parnassini</taxon>
        <taxon>Parnassius</taxon>
        <taxon>Driopa</taxon>
    </lineage>
</organism>
<accession>A0AAV1LDK2</accession>
<reference evidence="1 2" key="1">
    <citation type="submission" date="2023-11" db="EMBL/GenBank/DDBJ databases">
        <authorList>
            <person name="Hedman E."/>
            <person name="Englund M."/>
            <person name="Stromberg M."/>
            <person name="Nyberg Akerstrom W."/>
            <person name="Nylinder S."/>
            <person name="Jareborg N."/>
            <person name="Kallberg Y."/>
            <person name="Kronander E."/>
        </authorList>
    </citation>
    <scope>NUCLEOTIDE SEQUENCE [LARGE SCALE GENOMIC DNA]</scope>
</reference>
<sequence length="67" mass="7613">MNIDKYICSNESVQVVTSLRHAEIMATFTKKWSRPLSTNEIVDIVHNLDSDDEATGIDIYIDPPDMD</sequence>
<comment type="caution">
    <text evidence="1">The sequence shown here is derived from an EMBL/GenBank/DDBJ whole genome shotgun (WGS) entry which is preliminary data.</text>
</comment>
<evidence type="ECO:0000313" key="1">
    <source>
        <dbReference type="EMBL" id="CAK1592119.1"/>
    </source>
</evidence>
<dbReference type="EMBL" id="CAVLGL010000087">
    <property type="protein sequence ID" value="CAK1592119.1"/>
    <property type="molecule type" value="Genomic_DNA"/>
</dbReference>
<proteinExistence type="predicted"/>
<gene>
    <name evidence="1" type="ORF">PARMNEM_LOCUS12163</name>
</gene>
<evidence type="ECO:0000313" key="2">
    <source>
        <dbReference type="Proteomes" id="UP001314205"/>
    </source>
</evidence>
<dbReference type="AlphaFoldDB" id="A0AAV1LDK2"/>
<dbReference type="Proteomes" id="UP001314205">
    <property type="component" value="Unassembled WGS sequence"/>
</dbReference>